<evidence type="ECO:0000313" key="2">
    <source>
        <dbReference type="EMBL" id="MCW1886208.1"/>
    </source>
</evidence>
<dbReference type="InterPro" id="IPR048683">
    <property type="entry name" value="Sf6_terminase"/>
</dbReference>
<dbReference type="Gene3D" id="1.10.10.60">
    <property type="entry name" value="Homeodomain-like"/>
    <property type="match status" value="1"/>
</dbReference>
<dbReference type="RefSeq" id="WP_264502162.1">
    <property type="nucleotide sequence ID" value="NZ_JAPDDS010000008.1"/>
</dbReference>
<gene>
    <name evidence="2" type="ORF">OKA04_15830</name>
</gene>
<evidence type="ECO:0000256" key="1">
    <source>
        <dbReference type="SAM" id="MobiDB-lite"/>
    </source>
</evidence>
<organism evidence="2 3">
    <name type="scientific">Luteolibacter flavescens</name>
    <dbReference type="NCBI Taxonomy" id="1859460"/>
    <lineage>
        <taxon>Bacteria</taxon>
        <taxon>Pseudomonadati</taxon>
        <taxon>Verrucomicrobiota</taxon>
        <taxon>Verrucomicrobiia</taxon>
        <taxon>Verrucomicrobiales</taxon>
        <taxon>Verrucomicrobiaceae</taxon>
        <taxon>Luteolibacter</taxon>
    </lineage>
</organism>
<reference evidence="2 3" key="1">
    <citation type="submission" date="2022-10" db="EMBL/GenBank/DDBJ databases">
        <title>Luteolibacter flavescens strain MCCC 1K03193, whole genome shotgun sequencing project.</title>
        <authorList>
            <person name="Zhao G."/>
            <person name="Shen L."/>
        </authorList>
    </citation>
    <scope>NUCLEOTIDE SEQUENCE [LARGE SCALE GENOMIC DNA]</scope>
    <source>
        <strain evidence="2 3">MCCC 1K03193</strain>
    </source>
</reference>
<accession>A0ABT3FRK0</accession>
<evidence type="ECO:0000313" key="3">
    <source>
        <dbReference type="Proteomes" id="UP001207930"/>
    </source>
</evidence>
<comment type="caution">
    <text evidence="2">The sequence shown here is derived from an EMBL/GenBank/DDBJ whole genome shotgun (WGS) entry which is preliminary data.</text>
</comment>
<proteinExistence type="predicted"/>
<dbReference type="Pfam" id="PF20901">
    <property type="entry name" value="Sf6_terminase"/>
    <property type="match status" value="1"/>
</dbReference>
<sequence length="187" mass="20691">MKRKASKSKPASKPRGRPTKFTPARAAKICAELSEGKPLTLICKSKGMPCDSTVRDWVKAHPKFAEDYRFAREMGFDAIAWQILAIADNTGHEDKDTIKTDFGDVPNKEWVMRSKLRVDARFRLLRVWDPSRYGEKVATEITGKDGGALKIVADEETLSKIKAASAIASFVRPPGAYFSGERKGMGG</sequence>
<protein>
    <recommendedName>
        <fullName evidence="4">Terminase small subunit protein</fullName>
    </recommendedName>
</protein>
<name>A0ABT3FRK0_9BACT</name>
<dbReference type="EMBL" id="JAPDDS010000008">
    <property type="protein sequence ID" value="MCW1886208.1"/>
    <property type="molecule type" value="Genomic_DNA"/>
</dbReference>
<feature type="compositionally biased region" description="Basic residues" evidence="1">
    <location>
        <begin position="1"/>
        <end position="18"/>
    </location>
</feature>
<keyword evidence="3" id="KW-1185">Reference proteome</keyword>
<feature type="region of interest" description="Disordered" evidence="1">
    <location>
        <begin position="1"/>
        <end position="22"/>
    </location>
</feature>
<dbReference type="Proteomes" id="UP001207930">
    <property type="component" value="Unassembled WGS sequence"/>
</dbReference>
<evidence type="ECO:0008006" key="4">
    <source>
        <dbReference type="Google" id="ProtNLM"/>
    </source>
</evidence>